<keyword evidence="15" id="KW-0328">Glycosyltransferase</keyword>
<dbReference type="HAMAP" id="MF_00235">
    <property type="entry name" value="Adenylate_kinase_Adk"/>
    <property type="match status" value="1"/>
</dbReference>
<dbReference type="PROSITE" id="PS00455">
    <property type="entry name" value="AMP_BINDING"/>
    <property type="match status" value="1"/>
</dbReference>
<gene>
    <name evidence="34" type="ORF">AT9943_LOCUS22941</name>
</gene>
<evidence type="ECO:0000259" key="33">
    <source>
        <dbReference type="PROSITE" id="PS50011"/>
    </source>
</evidence>
<evidence type="ECO:0000256" key="13">
    <source>
        <dbReference type="ARBA" id="ARBA00022598"/>
    </source>
</evidence>
<evidence type="ECO:0000256" key="32">
    <source>
        <dbReference type="SAM" id="SignalP"/>
    </source>
</evidence>
<dbReference type="InterPro" id="IPR033690">
    <property type="entry name" value="Adenylat_kinase_CS"/>
</dbReference>
<evidence type="ECO:0000256" key="6">
    <source>
        <dbReference type="ARBA" id="ARBA00007220"/>
    </source>
</evidence>
<dbReference type="Gene3D" id="3.40.50.12780">
    <property type="entry name" value="N-terminal domain of ligase-like"/>
    <property type="match status" value="1"/>
</dbReference>
<evidence type="ECO:0000256" key="26">
    <source>
        <dbReference type="ARBA" id="ARBA00030350"/>
    </source>
</evidence>
<dbReference type="CDD" id="cd01428">
    <property type="entry name" value="ADK"/>
    <property type="match status" value="1"/>
</dbReference>
<keyword evidence="32" id="KW-0732">Signal</keyword>
<feature type="domain" description="Protein kinase" evidence="33">
    <location>
        <begin position="2287"/>
        <end position="2539"/>
    </location>
</feature>
<dbReference type="Pfam" id="PF00560">
    <property type="entry name" value="LRR_1"/>
    <property type="match status" value="1"/>
</dbReference>
<dbReference type="GO" id="GO:0004017">
    <property type="term" value="F:AMP kinase activity"/>
    <property type="evidence" value="ECO:0007669"/>
    <property type="project" value="UniProtKB-EC"/>
</dbReference>
<dbReference type="Pfam" id="PF05191">
    <property type="entry name" value="ADK_lid"/>
    <property type="match status" value="1"/>
</dbReference>
<dbReference type="PROSITE" id="PS00108">
    <property type="entry name" value="PROTEIN_KINASE_ST"/>
    <property type="match status" value="1"/>
</dbReference>
<evidence type="ECO:0000256" key="27">
    <source>
        <dbReference type="ARBA" id="ARBA00031517"/>
    </source>
</evidence>
<dbReference type="PROSITE" id="PS00113">
    <property type="entry name" value="ADENYLATE_KINASE"/>
    <property type="match status" value="1"/>
</dbReference>
<dbReference type="InterPro" id="IPR008271">
    <property type="entry name" value="Ser/Thr_kinase_AS"/>
</dbReference>
<evidence type="ECO:0000256" key="5">
    <source>
        <dbReference type="ARBA" id="ARBA00006485"/>
    </source>
</evidence>
<keyword evidence="12" id="KW-0723">Serine/threonine-protein kinase</keyword>
<evidence type="ECO:0000256" key="29">
    <source>
        <dbReference type="ARBA" id="ARBA00048367"/>
    </source>
</evidence>
<evidence type="ECO:0000256" key="18">
    <source>
        <dbReference type="ARBA" id="ARBA00022737"/>
    </source>
</evidence>
<dbReference type="FunFam" id="3.40.50.300:FF:000106">
    <property type="entry name" value="Adenylate kinase mitochondrial"/>
    <property type="match status" value="1"/>
</dbReference>
<evidence type="ECO:0000256" key="2">
    <source>
        <dbReference type="ARBA" id="ARBA00003053"/>
    </source>
</evidence>
<dbReference type="GO" id="GO:0016874">
    <property type="term" value="F:ligase activity"/>
    <property type="evidence" value="ECO:0007669"/>
    <property type="project" value="UniProtKB-KW"/>
</dbReference>
<evidence type="ECO:0000256" key="20">
    <source>
        <dbReference type="ARBA" id="ARBA00022777"/>
    </source>
</evidence>
<dbReference type="InterPro" id="IPR000719">
    <property type="entry name" value="Prot_kinase_dom"/>
</dbReference>
<comment type="catalytic activity">
    <reaction evidence="29">
        <text>L-seryl-[protein] + ATP = O-phospho-L-seryl-[protein] + ADP + H(+)</text>
        <dbReference type="Rhea" id="RHEA:17989"/>
        <dbReference type="Rhea" id="RHEA-COMP:9863"/>
        <dbReference type="Rhea" id="RHEA-COMP:11604"/>
        <dbReference type="ChEBI" id="CHEBI:15378"/>
        <dbReference type="ChEBI" id="CHEBI:29999"/>
        <dbReference type="ChEBI" id="CHEBI:30616"/>
        <dbReference type="ChEBI" id="CHEBI:83421"/>
        <dbReference type="ChEBI" id="CHEBI:456216"/>
        <dbReference type="EC" id="2.7.11.22"/>
    </reaction>
</comment>
<evidence type="ECO:0000256" key="23">
    <source>
        <dbReference type="ARBA" id="ARBA00023136"/>
    </source>
</evidence>
<comment type="subunit">
    <text evidence="9">Monomer.</text>
</comment>
<feature type="signal peptide" evidence="32">
    <location>
        <begin position="1"/>
        <end position="22"/>
    </location>
</feature>
<keyword evidence="19" id="KW-0547">Nucleotide-binding</keyword>
<dbReference type="Gene3D" id="1.10.510.10">
    <property type="entry name" value="Transferase(Phosphotransferase) domain 1"/>
    <property type="match status" value="2"/>
</dbReference>
<evidence type="ECO:0000256" key="15">
    <source>
        <dbReference type="ARBA" id="ARBA00022676"/>
    </source>
</evidence>
<evidence type="ECO:0000256" key="21">
    <source>
        <dbReference type="ARBA" id="ARBA00022840"/>
    </source>
</evidence>
<evidence type="ECO:0000256" key="7">
    <source>
        <dbReference type="ARBA" id="ARBA00007737"/>
    </source>
</evidence>
<evidence type="ECO:0000256" key="3">
    <source>
        <dbReference type="ARBA" id="ARBA00004370"/>
    </source>
</evidence>
<feature type="domain" description="Protein kinase" evidence="33">
    <location>
        <begin position="402"/>
        <end position="668"/>
    </location>
</feature>
<comment type="subcellular location">
    <subcellularLocation>
        <location evidence="3">Membrane</location>
    </subcellularLocation>
</comment>
<evidence type="ECO:0000256" key="12">
    <source>
        <dbReference type="ARBA" id="ARBA00022527"/>
    </source>
</evidence>
<feature type="compositionally biased region" description="Basic and acidic residues" evidence="30">
    <location>
        <begin position="2022"/>
        <end position="2044"/>
    </location>
</feature>
<dbReference type="Pfam" id="PF07714">
    <property type="entry name" value="PK_Tyr_Ser-Thr"/>
    <property type="match status" value="1"/>
</dbReference>
<dbReference type="InterPro" id="IPR032675">
    <property type="entry name" value="LRR_dom_sf"/>
</dbReference>
<dbReference type="GO" id="GO:0016757">
    <property type="term" value="F:glycosyltransferase activity"/>
    <property type="evidence" value="ECO:0007669"/>
    <property type="project" value="UniProtKB-KW"/>
</dbReference>
<feature type="compositionally biased region" description="Basic and acidic residues" evidence="30">
    <location>
        <begin position="2052"/>
        <end position="2069"/>
    </location>
</feature>
<keyword evidence="14" id="KW-0433">Leucine-rich repeat</keyword>
<evidence type="ECO:0000256" key="24">
    <source>
        <dbReference type="ARBA" id="ARBA00023253"/>
    </source>
</evidence>
<dbReference type="Gene3D" id="3.30.300.30">
    <property type="match status" value="1"/>
</dbReference>
<dbReference type="Proteomes" id="UP000516314">
    <property type="component" value="Chromosome 5"/>
</dbReference>
<protein>
    <recommendedName>
        <fullName evidence="27">ATP:AMP phosphotransferase</fullName>
        <ecNumber evidence="10">2.7.11.22</ecNumber>
        <ecNumber evidence="11">2.7.4.3</ecNumber>
    </recommendedName>
    <alternativeName>
        <fullName evidence="26">O-fucosyltransferase family protein</fullName>
    </alternativeName>
</protein>
<dbReference type="InterPro" id="IPR045851">
    <property type="entry name" value="AMP-bd_C_sf"/>
</dbReference>
<dbReference type="InterPro" id="IPR025110">
    <property type="entry name" value="AMP-bd_C"/>
</dbReference>
<dbReference type="GO" id="GO:0080090">
    <property type="term" value="P:regulation of primary metabolic process"/>
    <property type="evidence" value="ECO:0007669"/>
    <property type="project" value="UniProtKB-ARBA"/>
</dbReference>
<comment type="similarity">
    <text evidence="8">Belongs to the protein kinase superfamily. TKL Ser/Thr protein kinase family. ROCO subfamily.</text>
</comment>
<dbReference type="GO" id="GO:0005634">
    <property type="term" value="C:nucleus"/>
    <property type="evidence" value="ECO:0007669"/>
    <property type="project" value="UniProtKB-ARBA"/>
</dbReference>
<dbReference type="SUPFAM" id="SSF52058">
    <property type="entry name" value="L domain-like"/>
    <property type="match status" value="1"/>
</dbReference>
<dbReference type="Gene3D" id="3.40.50.300">
    <property type="entry name" value="P-loop containing nucleotide triphosphate hydrolases"/>
    <property type="match status" value="1"/>
</dbReference>
<evidence type="ECO:0000256" key="31">
    <source>
        <dbReference type="SAM" id="Phobius"/>
    </source>
</evidence>
<evidence type="ECO:0000256" key="16">
    <source>
        <dbReference type="ARBA" id="ARBA00022679"/>
    </source>
</evidence>
<dbReference type="InterPro" id="IPR042099">
    <property type="entry name" value="ANL_N_sf"/>
</dbReference>
<sequence>MGLFKFIFLLSLLWSFYSLGSSQLQASQAQVLLQLKKHLEYPQQLESWYDHRTNFCYLQATPSMNITCFSNSVSELNIFGDKSSEKAKSFDGFAISNVTLSDGFSIESFVTTLSRLKSLRVLTLASLGIWGRLPEKLHRLSSLEYLDLSNNFLFGSVPPKLSTMVKLETFRFDHNFFNGTLPSWFDSYWYLKVLSFKSNKLSGELHSSLLSLSTIEYIDLRANSLSGSLPDDLKCGSKLWFIDISDNKLTGKLPRCLSSKQDIALRFNGNCLSLEKQQHPESFCVKEVRAAAKAEAKAEAEAANESGKRKWKKGALIGLIVGISMAVLVLVCCVFILLRRKGVTKKHVHHNTVQDNHPTTGFSSEILSNARYISETSKFGSEDLPVCRQFSLEEIVKATKNFDKTMILGESSLYGTLYKGNLENGTKVAIRCLPSSKKYSIRNLKLRLDLLAKLRHPNLVCLLGHCIDCGGKDDYSVEKVFLIYEYIPNGNFQSCLSDNSSGKGMNWSERLNVLTGVAKAVHFLHTGVIPGFFSNRLKTNNVLLNQHRFAKLSDYGLSIVSEATRHNTEIAKSWQMSRLEDDVYSFGLILLQSIVGPSVSAREEAFLRDELASLESEEGRRRMVNPTVQATCRNGSLIRVITLMNKCVSPESLSRPSFEDILWNLQYASQLQAASDAMATGGAAADLEDVQTVDLMSELLRRLKCSQKPDKRLIFIGPPGSGKGTQSPVVKDEYCLCHLSTGDMLRAAVASKTPLGVKAKEAMEKGELVSDDLVVGIIDEAMNKPKCQKGFILDGFPRTVTQAEKLDEMLKRRGTEIDKVLNFAIDDAILEERITGRWIHPSSGRSYHTKFAPPKTPGVDDITGEPLIQRKDDNADVLKSRLAAFHSQTQPVIDYYAKKAVLTNIQAEKAPQEVTSEKSSPRYLNHHHQTRCPPPQFFLLLISLSLVFSGISFLTFSLDTGSSTCVSTSSASSLKFFISDVDHRQILTSLAVSGASTLFPLPARGGHSGNMTEEEKEFWKQPNGEGYKPCLDFSLEYKKKSASVSKEKKRFLVVVVSGGLNQQRNQIVDAVVIAMILEAALVVPVLQVNRVWGDESEFSDLFDVEHFKKTLRSDVRIVSSLPSTHLMSRQTIENQIPWDVSPVWIRAKYFKQLNEEGLLVLKGLDSKLAKNLPPDLQKLRCKVAFHALRFAAPIENLGNKLTRRMWIEGPYIALHLRLEKDVWVRTGCLTGLGSEFDRIIAETRTSQPRYLTGRLNLTYTERRLAGFCPLNVYEIARLLKALGAPSNASIYIAGGEPFGGSRALEPLAKEFSNLVTKETLAHKGELLPYTNRSSALAAIDYIVSLSSDVFIPSHGGNMAKAMQGNRAYVGHRKFIMPNKRAMLPLMENSSVSDAELSFLTRKLHRKSQGYPESRRGRRDRDVIAYPVPECMCRHRKHRMLTKTNDSRLIDRSSGFDQRTGIYHSLRPSLSLPPIDQPLSAAEFALSLLLKSSPPATAGKNIEALTYLVNSSSGDNLTYGELLRRVRSLAVSLRERFPSLASRNVAFILSPSSLDIPVLYLALMSIGVVVSPANPIGSESEVSHQVEVSEPVIAFATSQTVKKLQSSSLPLGTVLMDSTEFLSWLNRSDSSSVNPFQVQVNQSDPAAILFSSGTTGRVKGVLLTHRNLIASTAVSHQRTLQDPVNYDRVGLFSLPLFHVFGFMMMIRAISLGETLVLLGRFELEAMFKAVEKYKVTGMPVSPPLIVALVKSELTKKYDLRSLRSLGCGGAPLGKDIAERFKQKFPDVDIVQGYGLTESSGPAASTFGPEEMVKYGSVGRISENMEAKIVDPSTGESLPPGKTGELWLRGPVIMKGYVGNEKASAETVDKEGWLKTGDLCYFDSEDFLYIVDRLKELIKYKAYQVPPVELEQILHSNPDVIDAAVVPFPDEDAGEIPMAFIVRKPGSNLNEAQIIDFVAKQVAPYKKRKASRDRIGLVDRSPPPSNLPFSYSPSAGGVDVSRSSVAVKKDYDFYRNGSRDVYVRQSGRDDERRQIKRPSDHDLRRNDGRHRSRLAYEKGELREEAEVQRPSEKRRKFSPIVWNAEKVGRAPSREKTKSPFPVPTTTVISNQAVAGKTTSNDQVNALMSPEPSYLAPVQPSEALLAVKHPVDDLEEGQLEEEQVMQEDVKEGLLEEEQVMQEPNIKTSRWGTGLTSPKEELISDNVSKTNRWNRSSLTPECEEVMVSEEQQCYSSGSGSGHLSVEKLSADGNSDREYYSSDHDELEHEDQDSLTLGGMNMMFGSRSVNEFQKLNKINEGTYGIVYKARDEKTKEIVALKKIKMKEDRFEEEYGFPLTSLREINILLSCNHPAIVNVKEVVVGGKNDNDVYMVMEHLEHDLRGVMDRRKEPFSTSEVKCLMMQLLDGLKYLHTNWIIHRDLKPSNLLMNNCGELKICDFGMARQYGSPIKPYTQMVITQWYRPPELLLGAKEYSTAVDMWSVGCIMAELLSQKPLFPGKSELDQLQKIFAVLGTPNEAIWPGFSSFPNAKAKFPTQPYNMLLY</sequence>
<dbReference type="CDD" id="cd07843">
    <property type="entry name" value="STKc_CDC2L1"/>
    <property type="match status" value="1"/>
</dbReference>
<dbReference type="InterPro" id="IPR001611">
    <property type="entry name" value="Leu-rich_rpt"/>
</dbReference>
<comment type="similarity">
    <text evidence="4">Belongs to the ATP-dependent AMP-binding enzyme family.</text>
</comment>
<keyword evidence="24" id="KW-0294">Fucose metabolism</keyword>
<feature type="region of interest" description="Disordered" evidence="30">
    <location>
        <begin position="1970"/>
        <end position="1997"/>
    </location>
</feature>
<dbReference type="PROSITE" id="PS50011">
    <property type="entry name" value="PROTEIN_KINASE_DOM"/>
    <property type="match status" value="2"/>
</dbReference>
<dbReference type="EC" id="2.7.11.22" evidence="10"/>
<name>A0A7G2FIH1_ARATH</name>
<dbReference type="SMART" id="SM00220">
    <property type="entry name" value="S_TKc"/>
    <property type="match status" value="1"/>
</dbReference>
<dbReference type="FunFam" id="1.10.510.10:FF:000657">
    <property type="entry name" value="Putative inactive leucine-rich repeat receptor-like protein kinase"/>
    <property type="match status" value="1"/>
</dbReference>
<dbReference type="InterPro" id="IPR045267">
    <property type="entry name" value="CDK11/PITSLRE_STKc"/>
</dbReference>
<dbReference type="CDD" id="cd11299">
    <property type="entry name" value="O-FucT_plant"/>
    <property type="match status" value="1"/>
</dbReference>
<evidence type="ECO:0000256" key="9">
    <source>
        <dbReference type="ARBA" id="ARBA00011245"/>
    </source>
</evidence>
<evidence type="ECO:0000256" key="8">
    <source>
        <dbReference type="ARBA" id="ARBA00008171"/>
    </source>
</evidence>
<reference evidence="34 35" key="1">
    <citation type="submission" date="2020-09" db="EMBL/GenBank/DDBJ databases">
        <authorList>
            <person name="Ashkenazy H."/>
        </authorList>
    </citation>
    <scope>NUCLEOTIDE SEQUENCE [LARGE SCALE GENOMIC DNA]</scope>
    <source>
        <strain evidence="35">cv. Cdm-0</strain>
    </source>
</reference>
<dbReference type="Pfam" id="PF00406">
    <property type="entry name" value="ADK"/>
    <property type="match status" value="1"/>
</dbReference>
<dbReference type="InterPro" id="IPR027417">
    <property type="entry name" value="P-loop_NTPase"/>
</dbReference>
<dbReference type="NCBIfam" id="TIGR01351">
    <property type="entry name" value="adk"/>
    <property type="match status" value="1"/>
</dbReference>
<comment type="similarity">
    <text evidence="6">Belongs to the adenylate kinase family.</text>
</comment>
<dbReference type="SUPFAM" id="SSF56112">
    <property type="entry name" value="Protein kinase-like (PK-like)"/>
    <property type="match status" value="2"/>
</dbReference>
<evidence type="ECO:0000313" key="35">
    <source>
        <dbReference type="Proteomes" id="UP000516314"/>
    </source>
</evidence>
<evidence type="ECO:0000256" key="10">
    <source>
        <dbReference type="ARBA" id="ARBA00012425"/>
    </source>
</evidence>
<keyword evidence="23 31" id="KW-0472">Membrane</keyword>
<comment type="similarity">
    <text evidence="5">Belongs to the protein kinase superfamily. CMGC Ser/Thr protein kinase family. CDC2/CDKX subfamily.</text>
</comment>
<dbReference type="FunFam" id="3.80.10.10:FF:001387">
    <property type="entry name" value="Similarity to receptor-like protein kinase"/>
    <property type="match status" value="1"/>
</dbReference>
<comment type="catalytic activity">
    <reaction evidence="1">
        <text>AMP + ATP = 2 ADP</text>
        <dbReference type="Rhea" id="RHEA:12973"/>
        <dbReference type="ChEBI" id="CHEBI:30616"/>
        <dbReference type="ChEBI" id="CHEBI:456215"/>
        <dbReference type="ChEBI" id="CHEBI:456216"/>
        <dbReference type="EC" id="2.7.4.3"/>
    </reaction>
</comment>
<evidence type="ECO:0000256" key="28">
    <source>
        <dbReference type="ARBA" id="ARBA00047811"/>
    </source>
</evidence>
<dbReference type="InterPro" id="IPR019378">
    <property type="entry name" value="GDP-Fuc_O-FucTrfase"/>
</dbReference>
<dbReference type="GO" id="GO:0005524">
    <property type="term" value="F:ATP binding"/>
    <property type="evidence" value="ECO:0007669"/>
    <property type="project" value="UniProtKB-KW"/>
</dbReference>
<keyword evidence="18" id="KW-0677">Repeat</keyword>
<dbReference type="FunFam" id="3.40.50.12780:FF:000003">
    <property type="entry name" value="Long-chain-fatty-acid--CoA ligase FadD"/>
    <property type="match status" value="1"/>
</dbReference>
<dbReference type="SUPFAM" id="SSF52540">
    <property type="entry name" value="P-loop containing nucleoside triphosphate hydrolases"/>
    <property type="match status" value="1"/>
</dbReference>
<dbReference type="FunFam" id="1.10.510.10:FF:000624">
    <property type="entry name" value="Mitogen-activated protein kinase"/>
    <property type="match status" value="1"/>
</dbReference>
<keyword evidence="13" id="KW-0436">Ligase</keyword>
<evidence type="ECO:0000256" key="30">
    <source>
        <dbReference type="SAM" id="MobiDB-lite"/>
    </source>
</evidence>
<evidence type="ECO:0000256" key="22">
    <source>
        <dbReference type="ARBA" id="ARBA00022989"/>
    </source>
</evidence>
<dbReference type="Gene3D" id="3.80.10.10">
    <property type="entry name" value="Ribonuclease Inhibitor"/>
    <property type="match status" value="1"/>
</dbReference>
<dbReference type="InterPro" id="IPR011009">
    <property type="entry name" value="Kinase-like_dom_sf"/>
</dbReference>
<organism evidence="34 35">
    <name type="scientific">Arabidopsis thaliana</name>
    <name type="common">Mouse-ear cress</name>
    <dbReference type="NCBI Taxonomy" id="3702"/>
    <lineage>
        <taxon>Eukaryota</taxon>
        <taxon>Viridiplantae</taxon>
        <taxon>Streptophyta</taxon>
        <taxon>Embryophyta</taxon>
        <taxon>Tracheophyta</taxon>
        <taxon>Spermatophyta</taxon>
        <taxon>Magnoliopsida</taxon>
        <taxon>eudicotyledons</taxon>
        <taxon>Gunneridae</taxon>
        <taxon>Pentapetalae</taxon>
        <taxon>rosids</taxon>
        <taxon>malvids</taxon>
        <taxon>Brassicales</taxon>
        <taxon>Brassicaceae</taxon>
        <taxon>Camelineae</taxon>
        <taxon>Arabidopsis</taxon>
    </lineage>
</organism>
<feature type="region of interest" description="Disordered" evidence="30">
    <location>
        <begin position="2022"/>
        <end position="2072"/>
    </location>
</feature>
<dbReference type="FunFam" id="3.30.200.20:FF:000172">
    <property type="entry name" value="cyclin-dependent kinase G-2 isoform X1"/>
    <property type="match status" value="1"/>
</dbReference>
<dbReference type="InterPro" id="IPR000873">
    <property type="entry name" value="AMP-dep_synth/lig_dom"/>
</dbReference>
<dbReference type="EMBL" id="LR881470">
    <property type="protein sequence ID" value="CAD5335715.1"/>
    <property type="molecule type" value="Genomic_DNA"/>
</dbReference>
<dbReference type="GO" id="GO:0004693">
    <property type="term" value="F:cyclin-dependent protein serine/threonine kinase activity"/>
    <property type="evidence" value="ECO:0007669"/>
    <property type="project" value="UniProtKB-EC"/>
</dbReference>
<dbReference type="Pfam" id="PF00501">
    <property type="entry name" value="AMP-binding"/>
    <property type="match status" value="1"/>
</dbReference>
<dbReference type="SUPFAM" id="SSF56801">
    <property type="entry name" value="Acetyl-CoA synthetase-like"/>
    <property type="match status" value="1"/>
</dbReference>
<feature type="chain" id="PRO_5028844246" description="ATP:AMP phosphotransferase" evidence="32">
    <location>
        <begin position="23"/>
        <end position="2539"/>
    </location>
</feature>
<keyword evidence="20" id="KW-0418">Kinase</keyword>
<evidence type="ECO:0000313" key="34">
    <source>
        <dbReference type="EMBL" id="CAD5335715.1"/>
    </source>
</evidence>
<dbReference type="InterPro" id="IPR020845">
    <property type="entry name" value="AMP-binding_CS"/>
</dbReference>
<dbReference type="GO" id="GO:0006004">
    <property type="term" value="P:fucose metabolic process"/>
    <property type="evidence" value="ECO:0007669"/>
    <property type="project" value="UniProtKB-KW"/>
</dbReference>
<dbReference type="InterPro" id="IPR000850">
    <property type="entry name" value="Adenylat/UMP-CMP_kin"/>
</dbReference>
<dbReference type="Pfam" id="PF10250">
    <property type="entry name" value="O-FucT"/>
    <property type="match status" value="1"/>
</dbReference>
<dbReference type="PRINTS" id="PR00094">
    <property type="entry name" value="ADENYLTKNASE"/>
</dbReference>
<keyword evidence="25" id="KW-0119">Carbohydrate metabolism</keyword>
<keyword evidence="22 31" id="KW-1133">Transmembrane helix</keyword>
<dbReference type="PANTHER" id="PTHR24096">
    <property type="entry name" value="LONG-CHAIN-FATTY-ACID--COA LIGASE"/>
    <property type="match status" value="1"/>
</dbReference>
<dbReference type="PANTHER" id="PTHR24096:SF251">
    <property type="entry name" value="4-COUMARATE--COA LIGASE-LIKE 9"/>
    <property type="match status" value="1"/>
</dbReference>
<keyword evidence="16" id="KW-0808">Transferase</keyword>
<evidence type="ECO:0000256" key="17">
    <source>
        <dbReference type="ARBA" id="ARBA00022692"/>
    </source>
</evidence>
<dbReference type="InterPro" id="IPR006259">
    <property type="entry name" value="Adenyl_kin_sub"/>
</dbReference>
<evidence type="ECO:0000256" key="11">
    <source>
        <dbReference type="ARBA" id="ARBA00012955"/>
    </source>
</evidence>
<dbReference type="InterPro" id="IPR001245">
    <property type="entry name" value="Ser-Thr/Tyr_kinase_cat_dom"/>
</dbReference>
<evidence type="ECO:0000256" key="25">
    <source>
        <dbReference type="ARBA" id="ARBA00023277"/>
    </source>
</evidence>
<evidence type="ECO:0000256" key="1">
    <source>
        <dbReference type="ARBA" id="ARBA00000582"/>
    </source>
</evidence>
<dbReference type="GO" id="GO:0010556">
    <property type="term" value="P:regulation of macromolecule biosynthetic process"/>
    <property type="evidence" value="ECO:0007669"/>
    <property type="project" value="UniProtKB-ARBA"/>
</dbReference>
<proteinExistence type="inferred from homology"/>
<dbReference type="Pfam" id="PF00069">
    <property type="entry name" value="Pkinase"/>
    <property type="match status" value="1"/>
</dbReference>
<comment type="similarity">
    <text evidence="7">Belongs to the glycosyltransferase GT106 family.</text>
</comment>
<keyword evidence="21" id="KW-0067">ATP-binding</keyword>
<evidence type="ECO:0000256" key="19">
    <source>
        <dbReference type="ARBA" id="ARBA00022741"/>
    </source>
</evidence>
<feature type="transmembrane region" description="Helical" evidence="31">
    <location>
        <begin position="315"/>
        <end position="338"/>
    </location>
</feature>
<dbReference type="Pfam" id="PF13193">
    <property type="entry name" value="AMP-binding_C"/>
    <property type="match status" value="1"/>
</dbReference>
<evidence type="ECO:0000256" key="14">
    <source>
        <dbReference type="ARBA" id="ARBA00022614"/>
    </source>
</evidence>
<dbReference type="EC" id="2.7.4.3" evidence="11"/>
<accession>A0A7G2FIH1</accession>
<dbReference type="GO" id="GO:0016020">
    <property type="term" value="C:membrane"/>
    <property type="evidence" value="ECO:0007669"/>
    <property type="project" value="UniProtKB-SubCell"/>
</dbReference>
<dbReference type="Gene3D" id="3.30.200.20">
    <property type="entry name" value="Phosphorylase Kinase, domain 1"/>
    <property type="match status" value="2"/>
</dbReference>
<dbReference type="NCBIfam" id="NF001381">
    <property type="entry name" value="PRK00279.1-3"/>
    <property type="match status" value="1"/>
</dbReference>
<comment type="function">
    <text evidence="2">Catalyzes the reversible transfer of the terminal phosphate group between ATP and AMP. Plays an important role in cellular energy homeostasis and in adenine nucleotide metabolism.</text>
</comment>
<evidence type="ECO:0000256" key="4">
    <source>
        <dbReference type="ARBA" id="ARBA00006432"/>
    </source>
</evidence>
<dbReference type="InterPro" id="IPR024709">
    <property type="entry name" value="FucosylTrfase_pln"/>
</dbReference>
<keyword evidence="17 31" id="KW-0812">Transmembrane</keyword>
<dbReference type="InterPro" id="IPR007862">
    <property type="entry name" value="Adenylate_kinase_lid-dom"/>
</dbReference>
<comment type="catalytic activity">
    <reaction evidence="28">
        <text>L-threonyl-[protein] + ATP = O-phospho-L-threonyl-[protein] + ADP + H(+)</text>
        <dbReference type="Rhea" id="RHEA:46608"/>
        <dbReference type="Rhea" id="RHEA-COMP:11060"/>
        <dbReference type="Rhea" id="RHEA-COMP:11605"/>
        <dbReference type="ChEBI" id="CHEBI:15378"/>
        <dbReference type="ChEBI" id="CHEBI:30013"/>
        <dbReference type="ChEBI" id="CHEBI:30616"/>
        <dbReference type="ChEBI" id="CHEBI:61977"/>
        <dbReference type="ChEBI" id="CHEBI:456216"/>
        <dbReference type="EC" id="2.7.11.22"/>
    </reaction>
</comment>
<dbReference type="CDD" id="cd05904">
    <property type="entry name" value="4CL"/>
    <property type="match status" value="1"/>
</dbReference>